<dbReference type="Pfam" id="PF07282">
    <property type="entry name" value="Cas12f1-like_TNB"/>
    <property type="match status" value="1"/>
</dbReference>
<proteinExistence type="predicted"/>
<comment type="caution">
    <text evidence="4">The sequence shown here is derived from an EMBL/GenBank/DDBJ whole genome shotgun (WGS) entry which is preliminary data.</text>
</comment>
<evidence type="ECO:0000259" key="3">
    <source>
        <dbReference type="Pfam" id="PF07282"/>
    </source>
</evidence>
<evidence type="ECO:0000256" key="1">
    <source>
        <dbReference type="ARBA" id="ARBA00023125"/>
    </source>
</evidence>
<keyword evidence="1" id="KW-0238">DNA-binding</keyword>
<organism evidence="4">
    <name type="scientific">Fervidicoccus fontis</name>
    <dbReference type="NCBI Taxonomy" id="683846"/>
    <lineage>
        <taxon>Archaea</taxon>
        <taxon>Thermoproteota</taxon>
        <taxon>Thermoprotei</taxon>
        <taxon>Fervidicoccales</taxon>
        <taxon>Fervidicoccaceae</taxon>
        <taxon>Fervidicoccus</taxon>
    </lineage>
</organism>
<reference evidence="4" key="1">
    <citation type="journal article" date="2020" name="mSystems">
        <title>Genome- and Community-Level Interaction Insights into Carbon Utilization and Element Cycling Functions of Hydrothermarchaeota in Hydrothermal Sediment.</title>
        <authorList>
            <person name="Zhou Z."/>
            <person name="Liu Y."/>
            <person name="Xu W."/>
            <person name="Pan J."/>
            <person name="Luo Z.H."/>
            <person name="Li M."/>
        </authorList>
    </citation>
    <scope>NUCLEOTIDE SEQUENCE [LARGE SCALE GENOMIC DNA]</scope>
    <source>
        <strain evidence="4">SpSt-1259</strain>
    </source>
</reference>
<feature type="region of interest" description="Disordered" evidence="2">
    <location>
        <begin position="77"/>
        <end position="100"/>
    </location>
</feature>
<dbReference type="AlphaFoldDB" id="A0A7C2YHH1"/>
<accession>A0A7C2YHH1</accession>
<dbReference type="InterPro" id="IPR010095">
    <property type="entry name" value="Cas12f1-like_TNB"/>
</dbReference>
<evidence type="ECO:0000313" key="4">
    <source>
        <dbReference type="EMBL" id="HEU97797.1"/>
    </source>
</evidence>
<sequence length="109" mass="12604">MSYKANTVILNRYNSSKKFSRCGMNHAQKGALYECKSCELRIDRQLNAAINLYPQIERLSLSPRLFEELMRAWSGFTQTGEEDDESSDELERSPRLMNPQSYVCLPMTT</sequence>
<name>A0A7C2YHH1_9CREN</name>
<protein>
    <recommendedName>
        <fullName evidence="3">Cas12f1-like TNB domain-containing protein</fullName>
    </recommendedName>
</protein>
<dbReference type="GO" id="GO:0003677">
    <property type="term" value="F:DNA binding"/>
    <property type="evidence" value="ECO:0007669"/>
    <property type="project" value="UniProtKB-KW"/>
</dbReference>
<feature type="domain" description="Cas12f1-like TNB" evidence="3">
    <location>
        <begin position="6"/>
        <end position="52"/>
    </location>
</feature>
<gene>
    <name evidence="4" type="ORF">ENO36_02955</name>
</gene>
<evidence type="ECO:0000256" key="2">
    <source>
        <dbReference type="SAM" id="MobiDB-lite"/>
    </source>
</evidence>
<dbReference type="EMBL" id="DSFE01000065">
    <property type="protein sequence ID" value="HEU97797.1"/>
    <property type="molecule type" value="Genomic_DNA"/>
</dbReference>
<dbReference type="Proteomes" id="UP000885664">
    <property type="component" value="Unassembled WGS sequence"/>
</dbReference>